<comment type="caution">
    <text evidence="7">The sequence shown here is derived from an EMBL/GenBank/DDBJ whole genome shotgun (WGS) entry which is preliminary data.</text>
</comment>
<evidence type="ECO:0000256" key="1">
    <source>
        <dbReference type="ARBA" id="ARBA00022553"/>
    </source>
</evidence>
<dbReference type="SUPFAM" id="SSF55550">
    <property type="entry name" value="SH2 domain"/>
    <property type="match status" value="1"/>
</dbReference>
<dbReference type="PRINTS" id="PR00401">
    <property type="entry name" value="SH2DOMAIN"/>
</dbReference>
<name>A0AAD7RJA0_9TELE</name>
<dbReference type="Gene3D" id="3.30.505.10">
    <property type="entry name" value="SH2 domain"/>
    <property type="match status" value="1"/>
</dbReference>
<feature type="region of interest" description="Disordered" evidence="5">
    <location>
        <begin position="254"/>
        <end position="300"/>
    </location>
</feature>
<feature type="domain" description="SH2" evidence="6">
    <location>
        <begin position="313"/>
        <end position="408"/>
    </location>
</feature>
<sequence length="412" mass="45474">MAKWFKDLPMTLKNGTDRIRSASESGSQTRAKPVLAAGTGTKLGGTKGTLRKNSGVEGISGGVGSLLSGRNRKNSALDMGRNGTGGSTKDGKVWDSLIPGKGRKNSKVETGFDEHRSLKTSSLANTYISRLIKVDKQDKNQNYNSGTGGQVVPEIEKGTAATKTETVIILEDYADPFDAQKTREQREAEREGENDGYMEPYDAQQMITEIRRRGSKDLLSVKYPRPPAEYELPWEWKKEQIVRVLSAQFEGIERLSPTKDEPPHPTRQQHLRQKSLSQKILKSSPPPPSSPSPTSDVETAKVDPTVPLEKQSWYHGCVSRQEAESQLQSCKEASFLVRNSESGTSKYSIALKTSQGCVHIIVAQTKESGYTLDQSSCVFPSIPEVVHHYCTQQLPFNGAEHMTLLHPVPRPH</sequence>
<dbReference type="FunFam" id="3.30.505.10:FF:000067">
    <property type="entry name" value="Src homology 2 domain-containing E"/>
    <property type="match status" value="1"/>
</dbReference>
<feature type="region of interest" description="Disordered" evidence="5">
    <location>
        <begin position="1"/>
        <end position="47"/>
    </location>
</feature>
<protein>
    <recommendedName>
        <fullName evidence="3">SH2 domain-containing adapter protein E</fullName>
    </recommendedName>
</protein>
<dbReference type="InterPro" id="IPR036860">
    <property type="entry name" value="SH2_dom_sf"/>
</dbReference>
<evidence type="ECO:0000256" key="5">
    <source>
        <dbReference type="SAM" id="MobiDB-lite"/>
    </source>
</evidence>
<dbReference type="InterPro" id="IPR000980">
    <property type="entry name" value="SH2"/>
</dbReference>
<feature type="compositionally biased region" description="Basic and acidic residues" evidence="5">
    <location>
        <begin position="254"/>
        <end position="264"/>
    </location>
</feature>
<dbReference type="Pfam" id="PF00017">
    <property type="entry name" value="SH2"/>
    <property type="match status" value="1"/>
</dbReference>
<gene>
    <name evidence="7" type="ORF">AAFF_G00214980</name>
</gene>
<evidence type="ECO:0000259" key="6">
    <source>
        <dbReference type="PROSITE" id="PS50001"/>
    </source>
</evidence>
<dbReference type="InterPro" id="IPR035042">
    <property type="entry name" value="SHE_SH2"/>
</dbReference>
<proteinExistence type="predicted"/>
<dbReference type="GO" id="GO:0001784">
    <property type="term" value="F:phosphotyrosine residue binding"/>
    <property type="evidence" value="ECO:0007669"/>
    <property type="project" value="TreeGrafter"/>
</dbReference>
<dbReference type="AlphaFoldDB" id="A0AAD7RJA0"/>
<dbReference type="SMART" id="SM00252">
    <property type="entry name" value="SH2"/>
    <property type="match status" value="1"/>
</dbReference>
<organism evidence="7 8">
    <name type="scientific">Aldrovandia affinis</name>
    <dbReference type="NCBI Taxonomy" id="143900"/>
    <lineage>
        <taxon>Eukaryota</taxon>
        <taxon>Metazoa</taxon>
        <taxon>Chordata</taxon>
        <taxon>Craniata</taxon>
        <taxon>Vertebrata</taxon>
        <taxon>Euteleostomi</taxon>
        <taxon>Actinopterygii</taxon>
        <taxon>Neopterygii</taxon>
        <taxon>Teleostei</taxon>
        <taxon>Notacanthiformes</taxon>
        <taxon>Halosauridae</taxon>
        <taxon>Aldrovandia</taxon>
    </lineage>
</organism>
<dbReference type="Proteomes" id="UP001221898">
    <property type="component" value="Unassembled WGS sequence"/>
</dbReference>
<accession>A0AAD7RJA0</accession>
<dbReference type="EMBL" id="JAINUG010000285">
    <property type="protein sequence ID" value="KAJ8383811.1"/>
    <property type="molecule type" value="Genomic_DNA"/>
</dbReference>
<dbReference type="PANTHER" id="PTHR15127:SF29">
    <property type="entry name" value="SH2 DOMAIN-CONTAINING ADAPTER PROTEIN E"/>
    <property type="match status" value="1"/>
</dbReference>
<keyword evidence="1" id="KW-0597">Phosphoprotein</keyword>
<keyword evidence="8" id="KW-1185">Reference proteome</keyword>
<evidence type="ECO:0000313" key="7">
    <source>
        <dbReference type="EMBL" id="KAJ8383811.1"/>
    </source>
</evidence>
<keyword evidence="2 4" id="KW-0727">SH2 domain</keyword>
<dbReference type="PANTHER" id="PTHR15127">
    <property type="entry name" value="HEAVYWEIGHT, ISOFORM A"/>
    <property type="match status" value="1"/>
</dbReference>
<evidence type="ECO:0000256" key="4">
    <source>
        <dbReference type="PROSITE-ProRule" id="PRU00191"/>
    </source>
</evidence>
<dbReference type="CDD" id="cd10391">
    <property type="entry name" value="SH2_SHE"/>
    <property type="match status" value="1"/>
</dbReference>
<feature type="region of interest" description="Disordered" evidence="5">
    <location>
        <begin position="70"/>
        <end position="113"/>
    </location>
</feature>
<feature type="compositionally biased region" description="Basic and acidic residues" evidence="5">
    <location>
        <begin position="178"/>
        <end position="193"/>
    </location>
</feature>
<dbReference type="InterPro" id="IPR051846">
    <property type="entry name" value="SH2_domain_adapters"/>
</dbReference>
<dbReference type="PROSITE" id="PS50001">
    <property type="entry name" value="SH2"/>
    <property type="match status" value="1"/>
</dbReference>
<evidence type="ECO:0000256" key="2">
    <source>
        <dbReference type="ARBA" id="ARBA00022999"/>
    </source>
</evidence>
<evidence type="ECO:0000256" key="3">
    <source>
        <dbReference type="ARBA" id="ARBA00074793"/>
    </source>
</evidence>
<reference evidence="7" key="1">
    <citation type="journal article" date="2023" name="Science">
        <title>Genome structures resolve the early diversification of teleost fishes.</title>
        <authorList>
            <person name="Parey E."/>
            <person name="Louis A."/>
            <person name="Montfort J."/>
            <person name="Bouchez O."/>
            <person name="Roques C."/>
            <person name="Iampietro C."/>
            <person name="Lluch J."/>
            <person name="Castinel A."/>
            <person name="Donnadieu C."/>
            <person name="Desvignes T."/>
            <person name="Floi Bucao C."/>
            <person name="Jouanno E."/>
            <person name="Wen M."/>
            <person name="Mejri S."/>
            <person name="Dirks R."/>
            <person name="Jansen H."/>
            <person name="Henkel C."/>
            <person name="Chen W.J."/>
            <person name="Zahm M."/>
            <person name="Cabau C."/>
            <person name="Klopp C."/>
            <person name="Thompson A.W."/>
            <person name="Robinson-Rechavi M."/>
            <person name="Braasch I."/>
            <person name="Lecointre G."/>
            <person name="Bobe J."/>
            <person name="Postlethwait J.H."/>
            <person name="Berthelot C."/>
            <person name="Roest Crollius H."/>
            <person name="Guiguen Y."/>
        </authorList>
    </citation>
    <scope>NUCLEOTIDE SEQUENCE</scope>
    <source>
        <strain evidence="7">NC1722</strain>
    </source>
</reference>
<feature type="region of interest" description="Disordered" evidence="5">
    <location>
        <begin position="178"/>
        <end position="201"/>
    </location>
</feature>
<evidence type="ECO:0000313" key="8">
    <source>
        <dbReference type="Proteomes" id="UP001221898"/>
    </source>
</evidence>